<protein>
    <recommendedName>
        <fullName evidence="4">AP2/ERF domain-containing protein</fullName>
    </recommendedName>
</protein>
<dbReference type="AlphaFoldDB" id="A0A2Z6N2X4"/>
<accession>A0A2Z6N2X4</accession>
<feature type="region of interest" description="Disordered" evidence="1">
    <location>
        <begin position="27"/>
        <end position="81"/>
    </location>
</feature>
<evidence type="ECO:0008006" key="4">
    <source>
        <dbReference type="Google" id="ProtNLM"/>
    </source>
</evidence>
<organism evidence="2 3">
    <name type="scientific">Trifolium subterraneum</name>
    <name type="common">Subterranean clover</name>
    <dbReference type="NCBI Taxonomy" id="3900"/>
    <lineage>
        <taxon>Eukaryota</taxon>
        <taxon>Viridiplantae</taxon>
        <taxon>Streptophyta</taxon>
        <taxon>Embryophyta</taxon>
        <taxon>Tracheophyta</taxon>
        <taxon>Spermatophyta</taxon>
        <taxon>Magnoliopsida</taxon>
        <taxon>eudicotyledons</taxon>
        <taxon>Gunneridae</taxon>
        <taxon>Pentapetalae</taxon>
        <taxon>rosids</taxon>
        <taxon>fabids</taxon>
        <taxon>Fabales</taxon>
        <taxon>Fabaceae</taxon>
        <taxon>Papilionoideae</taxon>
        <taxon>50 kb inversion clade</taxon>
        <taxon>NPAAA clade</taxon>
        <taxon>Hologalegina</taxon>
        <taxon>IRL clade</taxon>
        <taxon>Trifolieae</taxon>
        <taxon>Trifolium</taxon>
    </lineage>
</organism>
<feature type="compositionally biased region" description="Polar residues" evidence="1">
    <location>
        <begin position="35"/>
        <end position="48"/>
    </location>
</feature>
<evidence type="ECO:0000313" key="2">
    <source>
        <dbReference type="EMBL" id="GAU30430.1"/>
    </source>
</evidence>
<dbReference type="EMBL" id="DF973425">
    <property type="protein sequence ID" value="GAU30430.1"/>
    <property type="molecule type" value="Genomic_DNA"/>
</dbReference>
<gene>
    <name evidence="2" type="ORF">TSUD_364750</name>
</gene>
<evidence type="ECO:0000313" key="3">
    <source>
        <dbReference type="Proteomes" id="UP000242715"/>
    </source>
</evidence>
<proteinExistence type="predicted"/>
<feature type="compositionally biased region" description="Low complexity" evidence="1">
    <location>
        <begin position="66"/>
        <end position="81"/>
    </location>
</feature>
<sequence>MAAIEYRGMNAVTNFDISNYVDKMKNKKNDETEQIEPQQTITEIVPNNSSDSEELSEEQTTATPPQEIEQQHQQVQQEQQQNVPAIVHEEHTTVNIMDHYFDQDWSCMYNGLLEFQDTNMDFNKGGGEDLIDIFDGSGFVEDIGLMFNTEEPYGGVESDINISEVLKGIDCGGLLNNGDVGNMFVNDDDDNNKEKELLSIESFSPSSSTTTFSL</sequence>
<reference evidence="3" key="1">
    <citation type="journal article" date="2017" name="Front. Plant Sci.">
        <title>Climate Clever Clovers: New Paradigm to Reduce the Environmental Footprint of Ruminants by Breeding Low Methanogenic Forages Utilizing Haplotype Variation.</title>
        <authorList>
            <person name="Kaur P."/>
            <person name="Appels R."/>
            <person name="Bayer P.E."/>
            <person name="Keeble-Gagnere G."/>
            <person name="Wang J."/>
            <person name="Hirakawa H."/>
            <person name="Shirasawa K."/>
            <person name="Vercoe P."/>
            <person name="Stefanova K."/>
            <person name="Durmic Z."/>
            <person name="Nichols P."/>
            <person name="Revell C."/>
            <person name="Isobe S.N."/>
            <person name="Edwards D."/>
            <person name="Erskine W."/>
        </authorList>
    </citation>
    <scope>NUCLEOTIDE SEQUENCE [LARGE SCALE GENOMIC DNA]</scope>
    <source>
        <strain evidence="3">cv. Daliak</strain>
    </source>
</reference>
<dbReference type="OrthoDB" id="207175at2759"/>
<keyword evidence="3" id="KW-1185">Reference proteome</keyword>
<evidence type="ECO:0000256" key="1">
    <source>
        <dbReference type="SAM" id="MobiDB-lite"/>
    </source>
</evidence>
<dbReference type="Proteomes" id="UP000242715">
    <property type="component" value="Unassembled WGS sequence"/>
</dbReference>
<name>A0A2Z6N2X4_TRISU</name>